<feature type="binding site" evidence="5">
    <location>
        <position position="155"/>
    </location>
    <ligand>
        <name>Ca(2+)</name>
        <dbReference type="ChEBI" id="CHEBI:29108"/>
    </ligand>
</feature>
<dbReference type="InterPro" id="IPR002692">
    <property type="entry name" value="S45"/>
</dbReference>
<dbReference type="Gene3D" id="2.30.120.10">
    <property type="match status" value="1"/>
</dbReference>
<dbReference type="RefSeq" id="WP_167617565.1">
    <property type="nucleotide sequence ID" value="NZ_JAAUVV010000042.1"/>
</dbReference>
<keyword evidence="3" id="KW-0865">Zymogen</keyword>
<organism evidence="6 7">
    <name type="scientific">Corynebacterium coyleae</name>
    <dbReference type="NCBI Taxonomy" id="53374"/>
    <lineage>
        <taxon>Bacteria</taxon>
        <taxon>Bacillati</taxon>
        <taxon>Actinomycetota</taxon>
        <taxon>Actinomycetes</taxon>
        <taxon>Mycobacteriales</taxon>
        <taxon>Corynebacteriaceae</taxon>
        <taxon>Corynebacterium</taxon>
    </lineage>
</organism>
<dbReference type="CDD" id="cd03747">
    <property type="entry name" value="Ntn_PGA_like"/>
    <property type="match status" value="1"/>
</dbReference>
<dbReference type="Proteomes" id="UP000591626">
    <property type="component" value="Unassembled WGS sequence"/>
</dbReference>
<dbReference type="PIRSF" id="PIRSF001227">
    <property type="entry name" value="Pen_acylase"/>
    <property type="match status" value="1"/>
</dbReference>
<evidence type="ECO:0000256" key="2">
    <source>
        <dbReference type="ARBA" id="ARBA00022801"/>
    </source>
</evidence>
<gene>
    <name evidence="6" type="ORF">HC138_11840</name>
</gene>
<dbReference type="GO" id="GO:0046872">
    <property type="term" value="F:metal ion binding"/>
    <property type="evidence" value="ECO:0007669"/>
    <property type="project" value="UniProtKB-KW"/>
</dbReference>
<dbReference type="SUPFAM" id="SSF56235">
    <property type="entry name" value="N-terminal nucleophile aminohydrolases (Ntn hydrolases)"/>
    <property type="match status" value="1"/>
</dbReference>
<dbReference type="InterPro" id="IPR014395">
    <property type="entry name" value="Pen/GL7ACA/AHL_acylase"/>
</dbReference>
<keyword evidence="2" id="KW-0378">Hydrolase</keyword>
<keyword evidence="5" id="KW-0479">Metal-binding</keyword>
<evidence type="ECO:0000313" key="6">
    <source>
        <dbReference type="EMBL" id="NJJ05017.1"/>
    </source>
</evidence>
<comment type="similarity">
    <text evidence="1">Belongs to the peptidase S45 family.</text>
</comment>
<dbReference type="InterPro" id="IPR029055">
    <property type="entry name" value="Ntn_hydrolases_N"/>
</dbReference>
<comment type="caution">
    <text evidence="6">The sequence shown here is derived from an EMBL/GenBank/DDBJ whole genome shotgun (WGS) entry which is preliminary data.</text>
</comment>
<feature type="active site" description="Nucleophile" evidence="4">
    <location>
        <position position="228"/>
    </location>
</feature>
<feature type="binding site" evidence="5">
    <location>
        <position position="304"/>
    </location>
    <ligand>
        <name>Ca(2+)</name>
        <dbReference type="ChEBI" id="CHEBI:29108"/>
    </ligand>
</feature>
<comment type="cofactor">
    <cofactor evidence="5">
        <name>Ca(2+)</name>
        <dbReference type="ChEBI" id="CHEBI:29108"/>
    </cofactor>
    <text evidence="5">Binds 1 Ca(2+) ion per dimer.</text>
</comment>
<accession>A0AAP6XQG1</accession>
<evidence type="ECO:0000256" key="3">
    <source>
        <dbReference type="ARBA" id="ARBA00023145"/>
    </source>
</evidence>
<reference evidence="6 7" key="1">
    <citation type="submission" date="2020-03" db="EMBL/GenBank/DDBJ databases">
        <title>Draft genome sequences of bacterial isolates from the female urobiome.</title>
        <authorList>
            <person name="Miller-Ensminger T."/>
            <person name="Wolfe A.J."/>
            <person name="Putonti C."/>
        </authorList>
    </citation>
    <scope>NUCLEOTIDE SEQUENCE [LARGE SCALE GENOMIC DNA]</scope>
    <source>
        <strain evidence="6 7">UMB8490</strain>
    </source>
</reference>
<dbReference type="InterPro" id="IPR043146">
    <property type="entry name" value="Penicillin_amidase_N_B-knob"/>
</dbReference>
<dbReference type="Gene3D" id="1.10.1400.10">
    <property type="match status" value="1"/>
</dbReference>
<dbReference type="EMBL" id="JAAUVV010000042">
    <property type="protein sequence ID" value="NJJ05017.1"/>
    <property type="molecule type" value="Genomic_DNA"/>
</dbReference>
<evidence type="ECO:0000313" key="7">
    <source>
        <dbReference type="Proteomes" id="UP000591626"/>
    </source>
</evidence>
<dbReference type="InterPro" id="IPR043147">
    <property type="entry name" value="Penicillin_amidase_A-knob"/>
</dbReference>
<dbReference type="Gene3D" id="1.10.439.10">
    <property type="entry name" value="Penicillin Amidohydrolase, domain 1"/>
    <property type="match status" value="1"/>
</dbReference>
<dbReference type="PANTHER" id="PTHR34218">
    <property type="entry name" value="PEPTIDASE S45 PENICILLIN AMIDASE"/>
    <property type="match status" value="1"/>
</dbReference>
<dbReference type="PANTHER" id="PTHR34218:SF4">
    <property type="entry name" value="ACYL-HOMOSERINE LACTONE ACYLASE QUIP"/>
    <property type="match status" value="1"/>
</dbReference>
<dbReference type="GO" id="GO:0017000">
    <property type="term" value="P:antibiotic biosynthetic process"/>
    <property type="evidence" value="ECO:0007669"/>
    <property type="project" value="InterPro"/>
</dbReference>
<feature type="binding site" evidence="5">
    <location>
        <position position="301"/>
    </location>
    <ligand>
        <name>Ca(2+)</name>
        <dbReference type="ChEBI" id="CHEBI:29108"/>
    </ligand>
</feature>
<dbReference type="InterPro" id="IPR023343">
    <property type="entry name" value="Penicillin_amidase_dom1"/>
</dbReference>
<protein>
    <submittedName>
        <fullName evidence="6">Penicillin acylase family protein</fullName>
    </submittedName>
</protein>
<dbReference type="GO" id="GO:0016811">
    <property type="term" value="F:hydrolase activity, acting on carbon-nitrogen (but not peptide) bonds, in linear amides"/>
    <property type="evidence" value="ECO:0007669"/>
    <property type="project" value="InterPro"/>
</dbReference>
<dbReference type="AlphaFoldDB" id="A0AAP6XQG1"/>
<proteinExistence type="inferred from homology"/>
<keyword evidence="5" id="KW-0106">Calcium</keyword>
<sequence length="768" mass="86927">MTDYFEMRYLEDEVEIHVDEWGVPHIFGSSKNDVFLAQGFNAARDRLFQLDFSRRRGLGRLAEVFGSEFVEWDRAARLFIYRGDFRAEWLAYGNDAKAIVTSFVNGVNGFIDLVVSGAMPLPLEFEKLGYLPEKWAPEDLLRLRSHSLSFNAAEEAVRARLAHEWGHSVASLRKLFEPAIEFEVPEGLDFSVFAEDVMKDYWLGTGPIVRSEDSNSGIGRVQQPSDGSNNWVLSGDLTSTGRPILCNDPHRVTSSMPSLRYIAHLSCRDFDVIGGGEPLLPGVSIGHNGKVAFGLTIFAIDQEDLFVHVLNPNNPDEYQFEGAWRKFSEVTEEIHSCDGPEQTVVLRFSEFGPVIYHDPERHVAVSLAAAWLEPGGAPYLGSIEYMRADNIDEFLEAMNRWCAPPENQIVAEPGGRIAWQPGGIIPKRKNWNGLFPVPGDGQYVWDGFYDNDVLPGFAKDSGYFATANQYLLPEEFPREVHISYEWYDDVRYRRIKEWLDDAREITIREAFDFQTDDLNLHARETIVVLKQVAQFQDHALGRLVDAWDFRMSVGSTQAHAWELFFWEHLVPAVLRSQLKTLGYESESEKILGILIPDLAAERDSRVALSLMRDWADSDQRKLDLAVEHALISFDAFVDMDKLCPWGDVHMRYADHAFADLLIEAGVEEKLVRSGEYEVPGSGETVGLAGYASTGDYRQIYGSSFRVAIDVGEWDNSIALNGPGQSGDLSSGYQFEHMDRWAKGEPFPLLYSKGLIEKHRRQLIILKPR</sequence>
<dbReference type="Gene3D" id="3.60.20.10">
    <property type="entry name" value="Glutamine Phosphoribosylpyrophosphate, subunit 1, domain 1"/>
    <property type="match status" value="1"/>
</dbReference>
<evidence type="ECO:0000256" key="5">
    <source>
        <dbReference type="PIRSR" id="PIRSR001227-2"/>
    </source>
</evidence>
<evidence type="ECO:0000256" key="4">
    <source>
        <dbReference type="PIRSR" id="PIRSR001227-1"/>
    </source>
</evidence>
<name>A0AAP6XQG1_9CORY</name>
<dbReference type="Pfam" id="PF01804">
    <property type="entry name" value="Penicil_amidase"/>
    <property type="match status" value="1"/>
</dbReference>
<evidence type="ECO:0000256" key="1">
    <source>
        <dbReference type="ARBA" id="ARBA00006586"/>
    </source>
</evidence>